<accession>A0A4R2Q5E2</accession>
<dbReference type="EMBL" id="SLXP01000002">
    <property type="protein sequence ID" value="TCP43154.1"/>
    <property type="molecule type" value="Genomic_DNA"/>
</dbReference>
<proteinExistence type="predicted"/>
<dbReference type="AlphaFoldDB" id="A0A4R2Q5E2"/>
<protein>
    <submittedName>
        <fullName evidence="1">Uncharacterized protein</fullName>
    </submittedName>
</protein>
<organism evidence="1 2">
    <name type="scientific">Rhodovulum marinum</name>
    <dbReference type="NCBI Taxonomy" id="320662"/>
    <lineage>
        <taxon>Bacteria</taxon>
        <taxon>Pseudomonadati</taxon>
        <taxon>Pseudomonadota</taxon>
        <taxon>Alphaproteobacteria</taxon>
        <taxon>Rhodobacterales</taxon>
        <taxon>Paracoccaceae</taxon>
        <taxon>Rhodovulum</taxon>
    </lineage>
</organism>
<evidence type="ECO:0000313" key="2">
    <source>
        <dbReference type="Proteomes" id="UP000294835"/>
    </source>
</evidence>
<reference evidence="1 2" key="1">
    <citation type="submission" date="2019-03" db="EMBL/GenBank/DDBJ databases">
        <title>Genomic Encyclopedia of Type Strains, Phase IV (KMG-IV): sequencing the most valuable type-strain genomes for metagenomic binning, comparative biology and taxonomic classification.</title>
        <authorList>
            <person name="Goeker M."/>
        </authorList>
    </citation>
    <scope>NUCLEOTIDE SEQUENCE [LARGE SCALE GENOMIC DNA]</scope>
    <source>
        <strain evidence="1 2">DSM 18063</strain>
    </source>
</reference>
<gene>
    <name evidence="1" type="ORF">EV662_102348</name>
</gene>
<name>A0A4R2Q5E2_9RHOB</name>
<sequence length="68" mass="7631">MQQDGQDALEEVATTLEELQSYLTAVETRLGIREPQFAQVRRELATLAGLVRSGLARRPTHLRLVKAQ</sequence>
<keyword evidence="2" id="KW-1185">Reference proteome</keyword>
<evidence type="ECO:0000313" key="1">
    <source>
        <dbReference type="EMBL" id="TCP43154.1"/>
    </source>
</evidence>
<dbReference type="Proteomes" id="UP000294835">
    <property type="component" value="Unassembled WGS sequence"/>
</dbReference>
<comment type="caution">
    <text evidence="1">The sequence shown here is derived from an EMBL/GenBank/DDBJ whole genome shotgun (WGS) entry which is preliminary data.</text>
</comment>
<dbReference type="RefSeq" id="WP_132461002.1">
    <property type="nucleotide sequence ID" value="NZ_SLXP01000002.1"/>
</dbReference>